<feature type="domain" description="Cytochrome c" evidence="5">
    <location>
        <begin position="28"/>
        <end position="117"/>
    </location>
</feature>
<dbReference type="AlphaFoldDB" id="A0A4S8H9I3"/>
<dbReference type="InterPro" id="IPR051459">
    <property type="entry name" value="Cytochrome_c-type_DH"/>
</dbReference>
<dbReference type="PANTHER" id="PTHR35008:SF8">
    <property type="entry name" value="ALCOHOL DEHYDROGENASE CYTOCHROME C SUBUNIT"/>
    <property type="match status" value="1"/>
</dbReference>
<evidence type="ECO:0000313" key="6">
    <source>
        <dbReference type="EMBL" id="THU31548.1"/>
    </source>
</evidence>
<dbReference type="EMBL" id="STFF01000013">
    <property type="protein sequence ID" value="THU31548.1"/>
    <property type="molecule type" value="Genomic_DNA"/>
</dbReference>
<reference evidence="6 7" key="1">
    <citation type="submission" date="2019-04" db="EMBL/GenBank/DDBJ databases">
        <title>Niastella caeni sp. nov., isolated from activated sludge.</title>
        <authorList>
            <person name="Sheng M."/>
        </authorList>
    </citation>
    <scope>NUCLEOTIDE SEQUENCE [LARGE SCALE GENOMIC DNA]</scope>
    <source>
        <strain evidence="6 7">HX-2-15</strain>
    </source>
</reference>
<evidence type="ECO:0000256" key="4">
    <source>
        <dbReference type="PROSITE-ProRule" id="PRU00433"/>
    </source>
</evidence>
<keyword evidence="7" id="KW-1185">Reference proteome</keyword>
<sequence>MVKKALIIIFLVTGTCWLVFSQSNSLLQSIKRGQEVFNATCKNCHMENGQGMPGIYPPLANSDFLAKDTKRTIDIVLNGINGEIIVNGKIYNLDMPAHKQLTDQQVADVLNFVRNSWGNKGKAITVAQVKTERNKRPL</sequence>
<name>A0A4S8H9I3_9BACT</name>
<dbReference type="GO" id="GO:0009055">
    <property type="term" value="F:electron transfer activity"/>
    <property type="evidence" value="ECO:0007669"/>
    <property type="project" value="InterPro"/>
</dbReference>
<keyword evidence="2 4" id="KW-0479">Metal-binding</keyword>
<dbReference type="Proteomes" id="UP000306918">
    <property type="component" value="Unassembled WGS sequence"/>
</dbReference>
<dbReference type="GO" id="GO:0020037">
    <property type="term" value="F:heme binding"/>
    <property type="evidence" value="ECO:0007669"/>
    <property type="project" value="InterPro"/>
</dbReference>
<organism evidence="6 7">
    <name type="scientific">Niastella caeni</name>
    <dbReference type="NCBI Taxonomy" id="2569763"/>
    <lineage>
        <taxon>Bacteria</taxon>
        <taxon>Pseudomonadati</taxon>
        <taxon>Bacteroidota</taxon>
        <taxon>Chitinophagia</taxon>
        <taxon>Chitinophagales</taxon>
        <taxon>Chitinophagaceae</taxon>
        <taxon>Niastella</taxon>
    </lineage>
</organism>
<protein>
    <submittedName>
        <fullName evidence="6">Cytochrome c</fullName>
    </submittedName>
</protein>
<evidence type="ECO:0000259" key="5">
    <source>
        <dbReference type="PROSITE" id="PS51007"/>
    </source>
</evidence>
<dbReference type="SUPFAM" id="SSF46626">
    <property type="entry name" value="Cytochrome c"/>
    <property type="match status" value="1"/>
</dbReference>
<keyword evidence="1 4" id="KW-0349">Heme</keyword>
<dbReference type="Pfam" id="PF00034">
    <property type="entry name" value="Cytochrom_C"/>
    <property type="match status" value="1"/>
</dbReference>
<accession>A0A4S8H9I3</accession>
<dbReference type="InterPro" id="IPR009056">
    <property type="entry name" value="Cyt_c-like_dom"/>
</dbReference>
<evidence type="ECO:0000256" key="3">
    <source>
        <dbReference type="ARBA" id="ARBA00023004"/>
    </source>
</evidence>
<proteinExistence type="predicted"/>
<dbReference type="PANTHER" id="PTHR35008">
    <property type="entry name" value="BLL4482 PROTEIN-RELATED"/>
    <property type="match status" value="1"/>
</dbReference>
<dbReference type="InterPro" id="IPR036909">
    <property type="entry name" value="Cyt_c-like_dom_sf"/>
</dbReference>
<evidence type="ECO:0000256" key="2">
    <source>
        <dbReference type="ARBA" id="ARBA00022723"/>
    </source>
</evidence>
<dbReference type="RefSeq" id="WP_136580554.1">
    <property type="nucleotide sequence ID" value="NZ_STFF01000013.1"/>
</dbReference>
<dbReference type="OrthoDB" id="9811395at2"/>
<dbReference type="Gene3D" id="1.10.760.10">
    <property type="entry name" value="Cytochrome c-like domain"/>
    <property type="match status" value="1"/>
</dbReference>
<gene>
    <name evidence="6" type="ORF">FAM09_28395</name>
</gene>
<evidence type="ECO:0000313" key="7">
    <source>
        <dbReference type="Proteomes" id="UP000306918"/>
    </source>
</evidence>
<keyword evidence="3 4" id="KW-0408">Iron</keyword>
<dbReference type="GO" id="GO:0046872">
    <property type="term" value="F:metal ion binding"/>
    <property type="evidence" value="ECO:0007669"/>
    <property type="project" value="UniProtKB-KW"/>
</dbReference>
<comment type="caution">
    <text evidence="6">The sequence shown here is derived from an EMBL/GenBank/DDBJ whole genome shotgun (WGS) entry which is preliminary data.</text>
</comment>
<dbReference type="PROSITE" id="PS51007">
    <property type="entry name" value="CYTC"/>
    <property type="match status" value="1"/>
</dbReference>
<evidence type="ECO:0000256" key="1">
    <source>
        <dbReference type="ARBA" id="ARBA00022617"/>
    </source>
</evidence>